<protein>
    <recommendedName>
        <fullName evidence="2">non-specific serine/threonine protein kinase</fullName>
        <ecNumber evidence="2">2.7.11.1</ecNumber>
    </recommendedName>
</protein>
<dbReference type="AlphaFoldDB" id="A0A7N1A0V8"/>
<evidence type="ECO:0000256" key="6">
    <source>
        <dbReference type="ARBA" id="ARBA00022679"/>
    </source>
</evidence>
<keyword evidence="7" id="KW-0547">Nucleotide-binding</keyword>
<name>A0A7N1A0V8_KALFE</name>
<dbReference type="PROSITE" id="PS50011">
    <property type="entry name" value="PROTEIN_KINASE_DOM"/>
    <property type="match status" value="1"/>
</dbReference>
<keyword evidence="18" id="KW-1185">Reference proteome</keyword>
<evidence type="ECO:0000256" key="2">
    <source>
        <dbReference type="ARBA" id="ARBA00012513"/>
    </source>
</evidence>
<dbReference type="Gene3D" id="3.30.450.20">
    <property type="entry name" value="PAS domain"/>
    <property type="match status" value="1"/>
</dbReference>
<keyword evidence="11" id="KW-0472">Membrane</keyword>
<dbReference type="EC" id="2.7.11.1" evidence="2"/>
<accession>A0A7N1A0V8</accession>
<dbReference type="SUPFAM" id="SSF56112">
    <property type="entry name" value="Protein kinase-like (PK-like)"/>
    <property type="match status" value="1"/>
</dbReference>
<dbReference type="InterPro" id="IPR000719">
    <property type="entry name" value="Prot_kinase_dom"/>
</dbReference>
<organism evidence="17 18">
    <name type="scientific">Kalanchoe fedtschenkoi</name>
    <name type="common">Lavender scallops</name>
    <name type="synonym">South American air plant</name>
    <dbReference type="NCBI Taxonomy" id="63787"/>
    <lineage>
        <taxon>Eukaryota</taxon>
        <taxon>Viridiplantae</taxon>
        <taxon>Streptophyta</taxon>
        <taxon>Embryophyta</taxon>
        <taxon>Tracheophyta</taxon>
        <taxon>Spermatophyta</taxon>
        <taxon>Magnoliopsida</taxon>
        <taxon>eudicotyledons</taxon>
        <taxon>Gunneridae</taxon>
        <taxon>Pentapetalae</taxon>
        <taxon>Saxifragales</taxon>
        <taxon>Crassulaceae</taxon>
        <taxon>Kalanchoe</taxon>
    </lineage>
</organism>
<keyword evidence="10" id="KW-0157">Chromophore</keyword>
<comment type="subcellular location">
    <subcellularLocation>
        <location evidence="1">Membrane</location>
    </subcellularLocation>
</comment>
<dbReference type="PRINTS" id="PR00109">
    <property type="entry name" value="TYRKINASE"/>
</dbReference>
<feature type="domain" description="PAS" evidence="16">
    <location>
        <begin position="62"/>
        <end position="133"/>
    </location>
</feature>
<dbReference type="EnsemblPlants" id="Kaladp0068s0258.1.v1.1">
    <property type="protein sequence ID" value="Kaladp0068s0258.1.v1.1"/>
    <property type="gene ID" value="Kaladp0068s0258.v1.1"/>
</dbReference>
<dbReference type="OMA" id="DHEREPD"/>
<evidence type="ECO:0000256" key="8">
    <source>
        <dbReference type="ARBA" id="ARBA00022777"/>
    </source>
</evidence>
<evidence type="ECO:0000256" key="7">
    <source>
        <dbReference type="ARBA" id="ARBA00022741"/>
    </source>
</evidence>
<evidence type="ECO:0000256" key="13">
    <source>
        <dbReference type="ARBA" id="ARBA00047899"/>
    </source>
</evidence>
<sequence>MDDDLAAEMLRKIGEMEASHEELKLRMSALVVGSRPGAGASTRRPRWLLLQDEAASRAAAAMEKRHMRIVQSMGQAVHVLDCNYRVIYWGKGSEKLFGHTTSEALGESIIELAIGEEDHGAARSIISKVYEGESWTGLFPCKNKWGERLLVLATNTPLYDDDGILVGEVCIACDSQPFEKVVLPLVNEQREGEPHSSFSRLRNRTASKLGLDPQQPLQAAITSRISNLASRVSLKLSNKIRAIGIGERRHEGCLEKEINPSTQHIPSIPLQAEDKKFGGVRISNTSSSSYGVFSKIESHRKPHGNLFSEFVDEVASGSQKTDSSETEAWFEKTGLPWRKDTECDIHRSEVGQRQAAIYNGICGSCSSLFTVNNMRKTHCSGSTSSSSSASSSYITRLDIDTDFADYEISWEDLTIGEQIGQGSCGTVYHAQWYGSDVAVKVFSNQEFSDDLISSFRKEILLMRRLRHPNVLLFMGAVTVGHHLSIVTEFLPRGSLFQLLKKRTIKFDWRRRVNMAIDIAQGMNYLHHYKPPIVHRDLKSSNLLVDKNWNVKVGDFGLSRLKLETYLMTKEGKGTPQWMAPETLRHEPSDEKSDVYSYGVILWELATGKVPWADLNPMQVIGVVGFKNQRLEIPNDMNPIWASIIESCWFSDPRKRPTFLELLQRLRGLQRQFASQRLPSSVQH</sequence>
<dbReference type="Gramene" id="Kaladp0068s0258.1.v1.1">
    <property type="protein sequence ID" value="Kaladp0068s0258.1.v1.1"/>
    <property type="gene ID" value="Kaladp0068s0258.v1.1"/>
</dbReference>
<dbReference type="NCBIfam" id="TIGR00229">
    <property type="entry name" value="sensory_box"/>
    <property type="match status" value="1"/>
</dbReference>
<dbReference type="GO" id="GO:0016020">
    <property type="term" value="C:membrane"/>
    <property type="evidence" value="ECO:0007669"/>
    <property type="project" value="UniProtKB-SubCell"/>
</dbReference>
<evidence type="ECO:0000259" key="15">
    <source>
        <dbReference type="PROSITE" id="PS50011"/>
    </source>
</evidence>
<dbReference type="PANTHER" id="PTHR44329">
    <property type="entry name" value="SERINE/THREONINE-PROTEIN KINASE TNNI3K-RELATED"/>
    <property type="match status" value="1"/>
</dbReference>
<dbReference type="Proteomes" id="UP000594263">
    <property type="component" value="Unplaced"/>
</dbReference>
<dbReference type="FunFam" id="1.10.510.10:FF:000476">
    <property type="entry name" value="PAS domain-containing protein tyrosine kinase family protein"/>
    <property type="match status" value="1"/>
</dbReference>
<dbReference type="GO" id="GO:0005524">
    <property type="term" value="F:ATP binding"/>
    <property type="evidence" value="ECO:0007669"/>
    <property type="project" value="UniProtKB-KW"/>
</dbReference>
<dbReference type="CDD" id="cd13999">
    <property type="entry name" value="STKc_MAP3K-like"/>
    <property type="match status" value="1"/>
</dbReference>
<dbReference type="Pfam" id="PF07714">
    <property type="entry name" value="PK_Tyr_Ser-Thr"/>
    <property type="match status" value="1"/>
</dbReference>
<dbReference type="CDD" id="cd00130">
    <property type="entry name" value="PAS"/>
    <property type="match status" value="1"/>
</dbReference>
<evidence type="ECO:0000313" key="18">
    <source>
        <dbReference type="Proteomes" id="UP000594263"/>
    </source>
</evidence>
<dbReference type="InterPro" id="IPR008271">
    <property type="entry name" value="Ser/Thr_kinase_AS"/>
</dbReference>
<evidence type="ECO:0000256" key="9">
    <source>
        <dbReference type="ARBA" id="ARBA00022840"/>
    </source>
</evidence>
<evidence type="ECO:0000256" key="12">
    <source>
        <dbReference type="ARBA" id="ARBA00023170"/>
    </source>
</evidence>
<keyword evidence="3" id="KW-0723">Serine/threonine-protein kinase</keyword>
<dbReference type="SMART" id="SM00220">
    <property type="entry name" value="S_TKc"/>
    <property type="match status" value="1"/>
</dbReference>
<evidence type="ECO:0000313" key="17">
    <source>
        <dbReference type="EnsemblPlants" id="Kaladp0068s0258.1.v1.1"/>
    </source>
</evidence>
<evidence type="ECO:0000256" key="10">
    <source>
        <dbReference type="ARBA" id="ARBA00022991"/>
    </source>
</evidence>
<keyword evidence="12" id="KW-0675">Receptor</keyword>
<dbReference type="GO" id="GO:0009881">
    <property type="term" value="F:photoreceptor activity"/>
    <property type="evidence" value="ECO:0007669"/>
    <property type="project" value="UniProtKB-KW"/>
</dbReference>
<reference evidence="17" key="1">
    <citation type="submission" date="2021-01" db="UniProtKB">
        <authorList>
            <consortium name="EnsemblPlants"/>
        </authorList>
    </citation>
    <scope>IDENTIFICATION</scope>
</reference>
<evidence type="ECO:0000256" key="1">
    <source>
        <dbReference type="ARBA" id="ARBA00004370"/>
    </source>
</evidence>
<dbReference type="PROSITE" id="PS00108">
    <property type="entry name" value="PROTEIN_KINASE_ST"/>
    <property type="match status" value="1"/>
</dbReference>
<dbReference type="InterPro" id="IPR011009">
    <property type="entry name" value="Kinase-like_dom_sf"/>
</dbReference>
<dbReference type="Pfam" id="PF00989">
    <property type="entry name" value="PAS"/>
    <property type="match status" value="1"/>
</dbReference>
<comment type="catalytic activity">
    <reaction evidence="14">
        <text>L-seryl-[protein] + ATP = O-phospho-L-seryl-[protein] + ADP + H(+)</text>
        <dbReference type="Rhea" id="RHEA:17989"/>
        <dbReference type="Rhea" id="RHEA-COMP:9863"/>
        <dbReference type="Rhea" id="RHEA-COMP:11604"/>
        <dbReference type="ChEBI" id="CHEBI:15378"/>
        <dbReference type="ChEBI" id="CHEBI:29999"/>
        <dbReference type="ChEBI" id="CHEBI:30616"/>
        <dbReference type="ChEBI" id="CHEBI:83421"/>
        <dbReference type="ChEBI" id="CHEBI:456216"/>
        <dbReference type="EC" id="2.7.11.1"/>
    </reaction>
</comment>
<evidence type="ECO:0000256" key="5">
    <source>
        <dbReference type="ARBA" id="ARBA00022606"/>
    </source>
</evidence>
<keyword evidence="9" id="KW-0067">ATP-binding</keyword>
<dbReference type="InterPro" id="IPR035965">
    <property type="entry name" value="PAS-like_dom_sf"/>
</dbReference>
<feature type="domain" description="Protein kinase" evidence="15">
    <location>
        <begin position="413"/>
        <end position="673"/>
    </location>
</feature>
<evidence type="ECO:0000256" key="14">
    <source>
        <dbReference type="ARBA" id="ARBA00048679"/>
    </source>
</evidence>
<dbReference type="Gene3D" id="1.10.510.10">
    <property type="entry name" value="Transferase(Phosphotransferase) domain 1"/>
    <property type="match status" value="1"/>
</dbReference>
<dbReference type="PROSITE" id="PS50112">
    <property type="entry name" value="PAS"/>
    <property type="match status" value="1"/>
</dbReference>
<evidence type="ECO:0000256" key="4">
    <source>
        <dbReference type="ARBA" id="ARBA00022543"/>
    </source>
</evidence>
<dbReference type="Gene3D" id="3.30.200.20">
    <property type="entry name" value="Phosphorylase Kinase, domain 1"/>
    <property type="match status" value="1"/>
</dbReference>
<dbReference type="FunFam" id="3.30.200.20:FF:000329">
    <property type="entry name" value="PAS domain-containing protein tyrosine kinase"/>
    <property type="match status" value="1"/>
</dbReference>
<evidence type="ECO:0000259" key="16">
    <source>
        <dbReference type="PROSITE" id="PS50112"/>
    </source>
</evidence>
<dbReference type="PANTHER" id="PTHR44329:SF47">
    <property type="entry name" value="SERINE_THREONINE-PROTEIN KINASE ROCO5-RELATED"/>
    <property type="match status" value="1"/>
</dbReference>
<dbReference type="InterPro" id="IPR013767">
    <property type="entry name" value="PAS_fold"/>
</dbReference>
<keyword evidence="4" id="KW-0600">Photoreceptor protein</keyword>
<keyword evidence="5" id="KW-0716">Sensory transduction</keyword>
<comment type="catalytic activity">
    <reaction evidence="13">
        <text>L-threonyl-[protein] + ATP = O-phospho-L-threonyl-[protein] + ADP + H(+)</text>
        <dbReference type="Rhea" id="RHEA:46608"/>
        <dbReference type="Rhea" id="RHEA-COMP:11060"/>
        <dbReference type="Rhea" id="RHEA-COMP:11605"/>
        <dbReference type="ChEBI" id="CHEBI:15378"/>
        <dbReference type="ChEBI" id="CHEBI:30013"/>
        <dbReference type="ChEBI" id="CHEBI:30616"/>
        <dbReference type="ChEBI" id="CHEBI:61977"/>
        <dbReference type="ChEBI" id="CHEBI:456216"/>
        <dbReference type="EC" id="2.7.11.1"/>
    </reaction>
</comment>
<evidence type="ECO:0000256" key="3">
    <source>
        <dbReference type="ARBA" id="ARBA00022527"/>
    </source>
</evidence>
<keyword evidence="8" id="KW-0418">Kinase</keyword>
<dbReference type="InterPro" id="IPR001245">
    <property type="entry name" value="Ser-Thr/Tyr_kinase_cat_dom"/>
</dbReference>
<dbReference type="SUPFAM" id="SSF55785">
    <property type="entry name" value="PYP-like sensor domain (PAS domain)"/>
    <property type="match status" value="1"/>
</dbReference>
<dbReference type="InterPro" id="IPR000014">
    <property type="entry name" value="PAS"/>
</dbReference>
<dbReference type="InterPro" id="IPR051681">
    <property type="entry name" value="Ser/Thr_Kinases-Pseudokinases"/>
</dbReference>
<proteinExistence type="predicted"/>
<dbReference type="GO" id="GO:0006355">
    <property type="term" value="P:regulation of DNA-templated transcription"/>
    <property type="evidence" value="ECO:0007669"/>
    <property type="project" value="InterPro"/>
</dbReference>
<dbReference type="GO" id="GO:0004674">
    <property type="term" value="F:protein serine/threonine kinase activity"/>
    <property type="evidence" value="ECO:0007669"/>
    <property type="project" value="UniProtKB-KW"/>
</dbReference>
<keyword evidence="6" id="KW-0808">Transferase</keyword>
<evidence type="ECO:0000256" key="11">
    <source>
        <dbReference type="ARBA" id="ARBA00023136"/>
    </source>
</evidence>